<organism evidence="1 2">
    <name type="scientific">Scophthalmus maximus</name>
    <name type="common">Turbot</name>
    <name type="synonym">Psetta maxima</name>
    <dbReference type="NCBI Taxonomy" id="52904"/>
    <lineage>
        <taxon>Eukaryota</taxon>
        <taxon>Metazoa</taxon>
        <taxon>Chordata</taxon>
        <taxon>Craniata</taxon>
        <taxon>Vertebrata</taxon>
        <taxon>Euteleostomi</taxon>
        <taxon>Actinopterygii</taxon>
        <taxon>Neopterygii</taxon>
        <taxon>Teleostei</taxon>
        <taxon>Neoteleostei</taxon>
        <taxon>Acanthomorphata</taxon>
        <taxon>Carangaria</taxon>
        <taxon>Pleuronectiformes</taxon>
        <taxon>Pleuronectoidei</taxon>
        <taxon>Scophthalmidae</taxon>
        <taxon>Scophthalmus</taxon>
    </lineage>
</organism>
<dbReference type="AlphaFoldDB" id="A0A6A4SR11"/>
<reference evidence="1 2" key="1">
    <citation type="submission" date="2019-06" db="EMBL/GenBank/DDBJ databases">
        <title>Draft genomes of female and male turbot (Scophthalmus maximus).</title>
        <authorList>
            <person name="Xu H."/>
            <person name="Xu X.-W."/>
            <person name="Shao C."/>
            <person name="Chen S."/>
        </authorList>
    </citation>
    <scope>NUCLEOTIDE SEQUENCE [LARGE SCALE GENOMIC DNA]</scope>
    <source>
        <strain evidence="1">Ysfricsl-2016a</strain>
        <tissue evidence="1">Blood</tissue>
    </source>
</reference>
<sequence>MTQEDVSDEASMQCDRTHVTGAASFPLMGLAQTHARFVETLTPKTAMSSVFCMGEVTTVLDSVTKATARGGHRTQQLQNASVACSMAAASVGLIGQK</sequence>
<comment type="caution">
    <text evidence="1">The sequence shown here is derived from an EMBL/GenBank/DDBJ whole genome shotgun (WGS) entry which is preliminary data.</text>
</comment>
<dbReference type="Proteomes" id="UP000438429">
    <property type="component" value="Unassembled WGS sequence"/>
</dbReference>
<dbReference type="EMBL" id="VEVO01000012">
    <property type="protein sequence ID" value="KAF0033451.1"/>
    <property type="molecule type" value="Genomic_DNA"/>
</dbReference>
<evidence type="ECO:0000313" key="2">
    <source>
        <dbReference type="Proteomes" id="UP000438429"/>
    </source>
</evidence>
<name>A0A6A4SR11_SCOMX</name>
<evidence type="ECO:0000313" key="1">
    <source>
        <dbReference type="EMBL" id="KAF0033451.1"/>
    </source>
</evidence>
<protein>
    <submittedName>
        <fullName evidence="1">Uncharacterized protein</fullName>
    </submittedName>
</protein>
<proteinExistence type="predicted"/>
<gene>
    <name evidence="1" type="ORF">F2P81_013517</name>
</gene>
<accession>A0A6A4SR11</accession>